<proteinExistence type="predicted"/>
<evidence type="ECO:0000313" key="4">
    <source>
        <dbReference type="Proteomes" id="UP000190857"/>
    </source>
</evidence>
<dbReference type="Proteomes" id="UP000190857">
    <property type="component" value="Unassembled WGS sequence"/>
</dbReference>
<dbReference type="InterPro" id="IPR016163">
    <property type="entry name" value="Ald_DH_C"/>
</dbReference>
<dbReference type="Gene3D" id="3.40.605.10">
    <property type="entry name" value="Aldehyde Dehydrogenase, Chain A, domain 1"/>
    <property type="match status" value="1"/>
</dbReference>
<dbReference type="AlphaFoldDB" id="A0A1T5IAG0"/>
<evidence type="ECO:0000256" key="1">
    <source>
        <dbReference type="ARBA" id="ARBA00023002"/>
    </source>
</evidence>
<keyword evidence="1" id="KW-0560">Oxidoreductase</keyword>
<dbReference type="Gene3D" id="3.40.309.10">
    <property type="entry name" value="Aldehyde Dehydrogenase, Chain A, domain 2"/>
    <property type="match status" value="1"/>
</dbReference>
<dbReference type="SUPFAM" id="SSF53720">
    <property type="entry name" value="ALDH-like"/>
    <property type="match status" value="1"/>
</dbReference>
<dbReference type="InterPro" id="IPR016162">
    <property type="entry name" value="Ald_DH_N"/>
</dbReference>
<accession>A0A1T5IAG0</accession>
<dbReference type="InterPro" id="IPR050740">
    <property type="entry name" value="Aldehyde_DH_Superfamily"/>
</dbReference>
<evidence type="ECO:0000313" key="3">
    <source>
        <dbReference type="EMBL" id="SKC36060.1"/>
    </source>
</evidence>
<dbReference type="PANTHER" id="PTHR43353:SF3">
    <property type="entry name" value="ALDEHYDE DEHYDROGENASE-RELATED"/>
    <property type="match status" value="1"/>
</dbReference>
<protein>
    <submittedName>
        <fullName evidence="3">NADP-dependent aldehyde dehydrogenase</fullName>
    </submittedName>
</protein>
<gene>
    <name evidence="3" type="ORF">SAMN06309945_0148</name>
</gene>
<evidence type="ECO:0000259" key="2">
    <source>
        <dbReference type="Pfam" id="PF00171"/>
    </source>
</evidence>
<dbReference type="InterPro" id="IPR044151">
    <property type="entry name" value="ALDH_KGSADH"/>
</dbReference>
<organism evidence="3 4">
    <name type="scientific">Okibacterium fritillariae</name>
    <dbReference type="NCBI Taxonomy" id="123320"/>
    <lineage>
        <taxon>Bacteria</taxon>
        <taxon>Bacillati</taxon>
        <taxon>Actinomycetota</taxon>
        <taxon>Actinomycetes</taxon>
        <taxon>Micrococcales</taxon>
        <taxon>Microbacteriaceae</taxon>
        <taxon>Okibacterium</taxon>
    </lineage>
</organism>
<dbReference type="GO" id="GO:0016620">
    <property type="term" value="F:oxidoreductase activity, acting on the aldehyde or oxo group of donors, NAD or NADP as acceptor"/>
    <property type="evidence" value="ECO:0007669"/>
    <property type="project" value="InterPro"/>
</dbReference>
<feature type="domain" description="Aldehyde dehydrogenase" evidence="2">
    <location>
        <begin position="8"/>
        <end position="472"/>
    </location>
</feature>
<dbReference type="EMBL" id="FUZP01000001">
    <property type="protein sequence ID" value="SKC36060.1"/>
    <property type="molecule type" value="Genomic_DNA"/>
</dbReference>
<reference evidence="3 4" key="1">
    <citation type="submission" date="2017-02" db="EMBL/GenBank/DDBJ databases">
        <authorList>
            <person name="Peterson S.W."/>
        </authorList>
    </citation>
    <scope>NUCLEOTIDE SEQUENCE [LARGE SCALE GENOMIC DNA]</scope>
    <source>
        <strain evidence="3 4">VKM Ac-2059</strain>
    </source>
</reference>
<sequence>MDVGREQVGETSAAELDVIMARAVAAARVAEGVPAVERRRWLVAAADAIDADAAELVRIAARESHLPEARLTGELARTTAQLRLFDRVLDEGSYLEATIDHPDPSATPPVPDLRRMLVPLGVVAVFSASNFPFAFSVAGGDTASALAAGNAVVVKAHPGHPELSERTARTVTAALAEAGAPDGLFALVSGFDVGPLLVEHPDTAAVGFTGSVPGGRALFDIAARRPSPIPFYGELGSLNPVVVTPDALRQRGTELARGLSESVTLGAGQFCTKPGVVFVPGGERASDAFAAAVAQSLPDTTWTLLTPSIAEGFARRTAEQLAAGAVAVGGSAGASAGSSSAKSGAAEEAIAGSDVGIPGAGADAGASADGQVAPVILSADVSTVLAHADTLLEESFGPSTLLVRYADDDELARALTALDGSLTATIHAEPSEEIGDLVALLRPRAGRILFGGWPTGVAVSWAQHHGGPYPSTTSVHTSVGATAIRRWLRPVTYQTAPEAALPPELREGNPLGIVRRVDGVLGRS</sequence>
<dbReference type="OrthoDB" id="9770537at2"/>
<dbReference type="PANTHER" id="PTHR43353">
    <property type="entry name" value="SUCCINATE-SEMIALDEHYDE DEHYDROGENASE, MITOCHONDRIAL"/>
    <property type="match status" value="1"/>
</dbReference>
<dbReference type="InterPro" id="IPR015590">
    <property type="entry name" value="Aldehyde_DH_dom"/>
</dbReference>
<keyword evidence="4" id="KW-1185">Reference proteome</keyword>
<dbReference type="STRING" id="123320.SAMN06309945_0148"/>
<name>A0A1T5IAG0_9MICO</name>
<dbReference type="Pfam" id="PF00171">
    <property type="entry name" value="Aldedh"/>
    <property type="match status" value="1"/>
</dbReference>
<dbReference type="RefSeq" id="WP_079726398.1">
    <property type="nucleotide sequence ID" value="NZ_FUZP01000001.1"/>
</dbReference>
<dbReference type="CDD" id="cd07129">
    <property type="entry name" value="ALDH_KGSADH"/>
    <property type="match status" value="1"/>
</dbReference>
<dbReference type="InterPro" id="IPR016161">
    <property type="entry name" value="Ald_DH/histidinol_DH"/>
</dbReference>